<dbReference type="EC" id="2.1.1.233" evidence="1"/>
<keyword evidence="1" id="KW-0489">Methyltransferase</keyword>
<sequence>MAEHRAEVDQLRDHVDRALEPRPAVPPPPLAPAEEATRPPAVAEPADRVAQLERDVAEQCAYIRASDAQNRALHADVQRLSAQATQADVYREAAQSAQAKALRLEAQLAENIDRSAQLQQLLEERELWARVLDRSPVAAAKSADAQRRRIADLEESAGLRESLVADLQGRLAEAENHLAAARDEAAAGSAGLVEAKAQLQRAQCEVEFLRAQLASYDAEDARLMPTYDVPKAERIKHLELFIDRQRNWVGSELPDVAPLLEGYREEARSAKEELAKMVERCEGLEKDVANMETLLGAGLGYNPKTTRILQLKENPASMDYAIRSERLEALAAENAALVDRLRTADLTEKEVDEGPLFHSIDNLRKDNASLSQQLEESGKLIKRYKKEWKRKANQLREVVYAVLGFRVDFLSSGCVRFTSTYAQNLDHTFLFSHDPDNPTLMKLVGGASKPYLQSLTNDIRFWVQERGSIPGFMATVTLYNFEAKPEGHQLEPLPPVED</sequence>
<dbReference type="Proteomes" id="UP001140066">
    <property type="component" value="Unassembled WGS sequence"/>
</dbReference>
<evidence type="ECO:0000313" key="1">
    <source>
        <dbReference type="EMBL" id="KAJ2786963.1"/>
    </source>
</evidence>
<accession>A0ACC1KCM4</accession>
<reference evidence="1" key="1">
    <citation type="submission" date="2022-07" db="EMBL/GenBank/DDBJ databases">
        <title>Phylogenomic reconstructions and comparative analyses of Kickxellomycotina fungi.</title>
        <authorList>
            <person name="Reynolds N.K."/>
            <person name="Stajich J.E."/>
            <person name="Barry K."/>
            <person name="Grigoriev I.V."/>
            <person name="Crous P."/>
            <person name="Smith M.E."/>
        </authorList>
    </citation>
    <scope>NUCLEOTIDE SEQUENCE</scope>
    <source>
        <strain evidence="1">BCRC 34191</strain>
    </source>
</reference>
<dbReference type="EMBL" id="JANBUK010001018">
    <property type="protein sequence ID" value="KAJ2786963.1"/>
    <property type="molecule type" value="Genomic_DNA"/>
</dbReference>
<evidence type="ECO:0000313" key="2">
    <source>
        <dbReference type="Proteomes" id="UP001140066"/>
    </source>
</evidence>
<comment type="caution">
    <text evidence="1">The sequence shown here is derived from an EMBL/GenBank/DDBJ whole genome shotgun (WGS) entry which is preliminary data.</text>
</comment>
<keyword evidence="2" id="KW-1185">Reference proteome</keyword>
<name>A0ACC1KCM4_9FUNG</name>
<protein>
    <submittedName>
        <fullName evidence="1">Coiled-coil domain-containing protein mad1</fullName>
        <ecNumber evidence="1">2.1.1.233</ecNumber>
    </submittedName>
</protein>
<keyword evidence="1" id="KW-0808">Transferase</keyword>
<proteinExistence type="predicted"/>
<organism evidence="1 2">
    <name type="scientific">Coemansia linderi</name>
    <dbReference type="NCBI Taxonomy" id="2663919"/>
    <lineage>
        <taxon>Eukaryota</taxon>
        <taxon>Fungi</taxon>
        <taxon>Fungi incertae sedis</taxon>
        <taxon>Zoopagomycota</taxon>
        <taxon>Kickxellomycotina</taxon>
        <taxon>Kickxellomycetes</taxon>
        <taxon>Kickxellales</taxon>
        <taxon>Kickxellaceae</taxon>
        <taxon>Coemansia</taxon>
    </lineage>
</organism>
<gene>
    <name evidence="1" type="primary">MAD1</name>
    <name evidence="1" type="ORF">GGI18_003196</name>
</gene>